<proteinExistence type="predicted"/>
<organism evidence="1 2">
    <name type="scientific">Erythroxylum novogranatense</name>
    <dbReference type="NCBI Taxonomy" id="1862640"/>
    <lineage>
        <taxon>Eukaryota</taxon>
        <taxon>Viridiplantae</taxon>
        <taxon>Streptophyta</taxon>
        <taxon>Embryophyta</taxon>
        <taxon>Tracheophyta</taxon>
        <taxon>Spermatophyta</taxon>
        <taxon>Magnoliopsida</taxon>
        <taxon>eudicotyledons</taxon>
        <taxon>Gunneridae</taxon>
        <taxon>Pentapetalae</taxon>
        <taxon>rosids</taxon>
        <taxon>fabids</taxon>
        <taxon>Malpighiales</taxon>
        <taxon>Erythroxylaceae</taxon>
        <taxon>Erythroxylum</taxon>
    </lineage>
</organism>
<protein>
    <recommendedName>
        <fullName evidence="3">Avr9/Cf-9 rapidly elicited protein 146</fullName>
    </recommendedName>
</protein>
<dbReference type="Proteomes" id="UP001159364">
    <property type="component" value="Linkage Group LG01"/>
</dbReference>
<dbReference type="PANTHER" id="PTHR33265:SF8">
    <property type="entry name" value="AVR9_CF-9 RAPIDLY ELICITED PROTEIN 146"/>
    <property type="match status" value="1"/>
</dbReference>
<keyword evidence="2" id="KW-1185">Reference proteome</keyword>
<reference evidence="1 2" key="1">
    <citation type="submission" date="2021-09" db="EMBL/GenBank/DDBJ databases">
        <title>Genomic insights and catalytic innovation underlie evolution of tropane alkaloids biosynthesis.</title>
        <authorList>
            <person name="Wang Y.-J."/>
            <person name="Tian T."/>
            <person name="Huang J.-P."/>
            <person name="Huang S.-X."/>
        </authorList>
    </citation>
    <scope>NUCLEOTIDE SEQUENCE [LARGE SCALE GENOMIC DNA]</scope>
    <source>
        <strain evidence="1">KIB-2018</strain>
        <tissue evidence="1">Leaf</tissue>
    </source>
</reference>
<evidence type="ECO:0008006" key="3">
    <source>
        <dbReference type="Google" id="ProtNLM"/>
    </source>
</evidence>
<comment type="caution">
    <text evidence="1">The sequence shown here is derived from an EMBL/GenBank/DDBJ whole genome shotgun (WGS) entry which is preliminary data.</text>
</comment>
<name>A0AAV8U694_9ROSI</name>
<evidence type="ECO:0000313" key="1">
    <source>
        <dbReference type="EMBL" id="KAJ8773460.1"/>
    </source>
</evidence>
<dbReference type="Pfam" id="PF05553">
    <property type="entry name" value="DUF761"/>
    <property type="match status" value="1"/>
</dbReference>
<dbReference type="AlphaFoldDB" id="A0AAV8U694"/>
<evidence type="ECO:0000313" key="2">
    <source>
        <dbReference type="Proteomes" id="UP001159364"/>
    </source>
</evidence>
<dbReference type="EMBL" id="JAIWQS010000001">
    <property type="protein sequence ID" value="KAJ8773460.1"/>
    <property type="molecule type" value="Genomic_DNA"/>
</dbReference>
<gene>
    <name evidence="1" type="ORF">K2173_004290</name>
</gene>
<dbReference type="InterPro" id="IPR008480">
    <property type="entry name" value="DUF761_pln"/>
</dbReference>
<dbReference type="PANTHER" id="PTHR33265">
    <property type="entry name" value="AVR9/CF-9 RAPIDLY ELICITED PROTEIN-RELATED"/>
    <property type="match status" value="1"/>
</dbReference>
<sequence>MTRNLPIVARRVWRMIRVLFFMLQKGISKRKLLVDLNTMLKRGNEIAAKAIGDLMFHHHHHDVPSSVPHHEYEFSCSNTPTFNLRFHVNKRRSHHHKNNSFFACAFHTPQTHDDDVATMSALELALEMLNSKDATVETATASPVLPGFGKSPMVRKLRITDSPFPLTDVDDDNGFVDKKAEEFIERFYKELSLQSKMSF</sequence>
<accession>A0AAV8U694</accession>